<name>A0A8X6QVF7_NEPPI</name>
<dbReference type="Proteomes" id="UP000887013">
    <property type="component" value="Unassembled WGS sequence"/>
</dbReference>
<reference evidence="1" key="1">
    <citation type="submission" date="2020-08" db="EMBL/GenBank/DDBJ databases">
        <title>Multicomponent nature underlies the extraordinary mechanical properties of spider dragline silk.</title>
        <authorList>
            <person name="Kono N."/>
            <person name="Nakamura H."/>
            <person name="Mori M."/>
            <person name="Yoshida Y."/>
            <person name="Ohtoshi R."/>
            <person name="Malay A.D."/>
            <person name="Moran D.A.P."/>
            <person name="Tomita M."/>
            <person name="Numata K."/>
            <person name="Arakawa K."/>
        </authorList>
    </citation>
    <scope>NUCLEOTIDE SEQUENCE</scope>
</reference>
<gene>
    <name evidence="1" type="ORF">NPIL_82341</name>
</gene>
<sequence length="100" mass="11238">MLSFGGEAACTYRCGVHQQAQTKPGARDSAILFQCRFEDAVLNSLFARDPADSMIQFIGGPISPAFFPWDSDYQLTEFRIVHRYLVSQVDSNKVCEDIKL</sequence>
<protein>
    <submittedName>
        <fullName evidence="1">Uncharacterized protein</fullName>
    </submittedName>
</protein>
<comment type="caution">
    <text evidence="1">The sequence shown here is derived from an EMBL/GenBank/DDBJ whole genome shotgun (WGS) entry which is preliminary data.</text>
</comment>
<evidence type="ECO:0000313" key="1">
    <source>
        <dbReference type="EMBL" id="GFU47375.1"/>
    </source>
</evidence>
<dbReference type="EMBL" id="BMAW01086450">
    <property type="protein sequence ID" value="GFU47375.1"/>
    <property type="molecule type" value="Genomic_DNA"/>
</dbReference>
<organism evidence="1 2">
    <name type="scientific">Nephila pilipes</name>
    <name type="common">Giant wood spider</name>
    <name type="synonym">Nephila maculata</name>
    <dbReference type="NCBI Taxonomy" id="299642"/>
    <lineage>
        <taxon>Eukaryota</taxon>
        <taxon>Metazoa</taxon>
        <taxon>Ecdysozoa</taxon>
        <taxon>Arthropoda</taxon>
        <taxon>Chelicerata</taxon>
        <taxon>Arachnida</taxon>
        <taxon>Araneae</taxon>
        <taxon>Araneomorphae</taxon>
        <taxon>Entelegynae</taxon>
        <taxon>Araneoidea</taxon>
        <taxon>Nephilidae</taxon>
        <taxon>Nephila</taxon>
    </lineage>
</organism>
<accession>A0A8X6QVF7</accession>
<evidence type="ECO:0000313" key="2">
    <source>
        <dbReference type="Proteomes" id="UP000887013"/>
    </source>
</evidence>
<keyword evidence="2" id="KW-1185">Reference proteome</keyword>
<dbReference type="AlphaFoldDB" id="A0A8X6QVF7"/>
<proteinExistence type="predicted"/>